<dbReference type="PANTHER" id="PTHR42942">
    <property type="entry name" value="6-O-METHYLGUANINE DNA METHYLTRANSFERASE"/>
    <property type="match status" value="1"/>
</dbReference>
<dbReference type="GO" id="GO:0006281">
    <property type="term" value="P:DNA repair"/>
    <property type="evidence" value="ECO:0007669"/>
    <property type="project" value="InterPro"/>
</dbReference>
<evidence type="ECO:0000313" key="4">
    <source>
        <dbReference type="Proteomes" id="UP000502035"/>
    </source>
</evidence>
<dbReference type="RefSeq" id="WP_166318670.1">
    <property type="nucleotide sequence ID" value="NZ_CP049866.1"/>
</dbReference>
<dbReference type="EMBL" id="CP049866">
    <property type="protein sequence ID" value="QIK75938.1"/>
    <property type="molecule type" value="Genomic_DNA"/>
</dbReference>
<sequence>MDERLVELVLRAVDLVPPGQLAAYGDIGEVVGIGPRQVGAVMSRYGDGVAWWRVCNAVGDFAPDLLERARPHWHAEGITLKPNGRGARIADHRADLDLLAQRWRVAVADIDGHG</sequence>
<gene>
    <name evidence="3" type="ORF">G7071_11280</name>
</gene>
<dbReference type="Pfam" id="PF01035">
    <property type="entry name" value="DNA_binding_1"/>
    <property type="match status" value="1"/>
</dbReference>
<feature type="domain" description="Methylated-DNA-[protein]-cysteine S-methyltransferase DNA binding" evidence="2">
    <location>
        <begin position="8"/>
        <end position="63"/>
    </location>
</feature>
<dbReference type="AlphaFoldDB" id="A0A6G7YH25"/>
<dbReference type="Proteomes" id="UP000502035">
    <property type="component" value="Chromosome"/>
</dbReference>
<keyword evidence="3" id="KW-0808">Transferase</keyword>
<dbReference type="KEGG" id="npi:G7071_11280"/>
<keyword evidence="4" id="KW-1185">Reference proteome</keyword>
<dbReference type="InterPro" id="IPR036217">
    <property type="entry name" value="MethylDNA_cys_MeTrfase_DNAb"/>
</dbReference>
<dbReference type="PANTHER" id="PTHR42942:SF1">
    <property type="entry name" value="ALKYLTRANSFERASE-LIKE PROTEIN 1"/>
    <property type="match status" value="1"/>
</dbReference>
<dbReference type="InterPro" id="IPR036388">
    <property type="entry name" value="WH-like_DNA-bd_sf"/>
</dbReference>
<protein>
    <submittedName>
        <fullName evidence="3">Cysteine methyltransferase</fullName>
    </submittedName>
</protein>
<proteinExistence type="predicted"/>
<dbReference type="GO" id="GO:0008168">
    <property type="term" value="F:methyltransferase activity"/>
    <property type="evidence" value="ECO:0007669"/>
    <property type="project" value="UniProtKB-KW"/>
</dbReference>
<dbReference type="InterPro" id="IPR052520">
    <property type="entry name" value="ATL_DNA_repair"/>
</dbReference>
<dbReference type="Gene3D" id="1.10.10.10">
    <property type="entry name" value="Winged helix-like DNA-binding domain superfamily/Winged helix DNA-binding domain"/>
    <property type="match status" value="1"/>
</dbReference>
<reference evidence="3 4" key="1">
    <citation type="submission" date="2020-03" db="EMBL/GenBank/DDBJ databases">
        <title>Nocardioides sp. nov., isolated from fish.</title>
        <authorList>
            <person name="Hyun D.-W."/>
            <person name="Bae J.-W."/>
        </authorList>
    </citation>
    <scope>NUCLEOTIDE SEQUENCE [LARGE SCALE GENOMIC DNA]</scope>
    <source>
        <strain evidence="3 4">HDW12A</strain>
    </source>
</reference>
<dbReference type="SUPFAM" id="SSF46767">
    <property type="entry name" value="Methylated DNA-protein cysteine methyltransferase, C-terminal domain"/>
    <property type="match status" value="1"/>
</dbReference>
<evidence type="ECO:0000256" key="1">
    <source>
        <dbReference type="ARBA" id="ARBA00022763"/>
    </source>
</evidence>
<keyword evidence="1" id="KW-0227">DNA damage</keyword>
<dbReference type="InterPro" id="IPR014048">
    <property type="entry name" value="MethylDNA_cys_MeTrfase_DNA-bd"/>
</dbReference>
<evidence type="ECO:0000313" key="3">
    <source>
        <dbReference type="EMBL" id="QIK75938.1"/>
    </source>
</evidence>
<evidence type="ECO:0000259" key="2">
    <source>
        <dbReference type="Pfam" id="PF01035"/>
    </source>
</evidence>
<name>A0A6G7YH25_9ACTN</name>
<organism evidence="3 4">
    <name type="scientific">Nocardioides piscis</name>
    <dbReference type="NCBI Taxonomy" id="2714938"/>
    <lineage>
        <taxon>Bacteria</taxon>
        <taxon>Bacillati</taxon>
        <taxon>Actinomycetota</taxon>
        <taxon>Actinomycetes</taxon>
        <taxon>Propionibacteriales</taxon>
        <taxon>Nocardioidaceae</taxon>
        <taxon>Nocardioides</taxon>
    </lineage>
</organism>
<accession>A0A6G7YH25</accession>
<keyword evidence="3" id="KW-0489">Methyltransferase</keyword>
<dbReference type="GO" id="GO:0032259">
    <property type="term" value="P:methylation"/>
    <property type="evidence" value="ECO:0007669"/>
    <property type="project" value="UniProtKB-KW"/>
</dbReference>